<evidence type="ECO:0000256" key="1">
    <source>
        <dbReference type="ARBA" id="ARBA00022679"/>
    </source>
</evidence>
<organism evidence="13 14">
    <name type="scientific">Steinernema carpocapsae</name>
    <name type="common">Entomopathogenic nematode</name>
    <dbReference type="NCBI Taxonomy" id="34508"/>
    <lineage>
        <taxon>Eukaryota</taxon>
        <taxon>Metazoa</taxon>
        <taxon>Ecdysozoa</taxon>
        <taxon>Nematoda</taxon>
        <taxon>Chromadorea</taxon>
        <taxon>Rhabditida</taxon>
        <taxon>Tylenchina</taxon>
        <taxon>Panagrolaimomorpha</taxon>
        <taxon>Strongyloidoidea</taxon>
        <taxon>Steinernematidae</taxon>
        <taxon>Steinernema</taxon>
    </lineage>
</organism>
<evidence type="ECO:0000256" key="10">
    <source>
        <dbReference type="SAM" id="MobiDB-lite"/>
    </source>
</evidence>
<evidence type="ECO:0000256" key="2">
    <source>
        <dbReference type="ARBA" id="ARBA00022741"/>
    </source>
</evidence>
<dbReference type="PANTHER" id="PTHR24418">
    <property type="entry name" value="TYROSINE-PROTEIN KINASE"/>
    <property type="match status" value="1"/>
</dbReference>
<feature type="binding site" evidence="8">
    <location>
        <position position="436"/>
    </location>
    <ligand>
        <name>ATP</name>
        <dbReference type="ChEBI" id="CHEBI:30616"/>
    </ligand>
</feature>
<feature type="compositionally biased region" description="Low complexity" evidence="10">
    <location>
        <begin position="262"/>
        <end position="272"/>
    </location>
</feature>
<feature type="compositionally biased region" description="Polar residues" evidence="10">
    <location>
        <begin position="151"/>
        <end position="164"/>
    </location>
</feature>
<feature type="domain" description="Protein kinase" evidence="12">
    <location>
        <begin position="404"/>
        <end position="643"/>
    </location>
</feature>
<dbReference type="PROSITE" id="PS00109">
    <property type="entry name" value="PROTEIN_KINASE_TYR"/>
    <property type="match status" value="1"/>
</dbReference>
<evidence type="ECO:0000256" key="4">
    <source>
        <dbReference type="ARBA" id="ARBA00022840"/>
    </source>
</evidence>
<dbReference type="InterPro" id="IPR017441">
    <property type="entry name" value="Protein_kinase_ATP_BS"/>
</dbReference>
<keyword evidence="5 9" id="KW-0829">Tyrosine-protein kinase</keyword>
<protein>
    <recommendedName>
        <fullName evidence="9">Tyrosine-protein kinase</fullName>
        <ecNumber evidence="9">2.7.10.2</ecNumber>
    </recommendedName>
</protein>
<feature type="compositionally biased region" description="Low complexity" evidence="10">
    <location>
        <begin position="14"/>
        <end position="32"/>
    </location>
</feature>
<dbReference type="PROSITE" id="PS00107">
    <property type="entry name" value="PROTEIN_KINASE_ATP"/>
    <property type="match status" value="1"/>
</dbReference>
<dbReference type="GO" id="GO:0004715">
    <property type="term" value="F:non-membrane spanning protein tyrosine kinase activity"/>
    <property type="evidence" value="ECO:0007669"/>
    <property type="project" value="UniProtKB-EC"/>
</dbReference>
<keyword evidence="1 9" id="KW-0808">Transferase</keyword>
<dbReference type="SMART" id="SM00219">
    <property type="entry name" value="TyrKc"/>
    <property type="match status" value="1"/>
</dbReference>
<evidence type="ECO:0000259" key="12">
    <source>
        <dbReference type="PROSITE" id="PS50011"/>
    </source>
</evidence>
<reference evidence="13 14" key="2">
    <citation type="journal article" date="2019" name="G3 (Bethesda)">
        <title>Hybrid Assembly of the Genome of the Entomopathogenic Nematode Steinernema carpocapsae Identifies the X-Chromosome.</title>
        <authorList>
            <person name="Serra L."/>
            <person name="Macchietto M."/>
            <person name="Macias-Munoz A."/>
            <person name="McGill C.J."/>
            <person name="Rodriguez I.M."/>
            <person name="Rodriguez B."/>
            <person name="Murad R."/>
            <person name="Mortazavi A."/>
        </authorList>
    </citation>
    <scope>NUCLEOTIDE SEQUENCE [LARGE SCALE GENOMIC DNA]</scope>
    <source>
        <strain evidence="13 14">ALL</strain>
    </source>
</reference>
<evidence type="ECO:0000256" key="7">
    <source>
        <dbReference type="PROSITE-ProRule" id="PRU00191"/>
    </source>
</evidence>
<sequence length="643" mass="70480">MPPKNSTQKPRKTSSSPERNSASSAENASSSSHDAPKTKMTKPSNEIIKAGHQISKMMKEQSARKSSRSVNKNPASLVFGPPGHRTVAHPPSKSADKKIRRTRTPSATKKHDNVVTAVHPARNSVVLPPAVAAPSSTHSIQPAAPSVVTAASRTAVNPPSTVSKMSAEARPGKKKKMRTRAAAQKKKIMVTAVEPARPLGATNALDSRASVAVPVQTTVPTPSSAETAKPASVEPSKTSDGKSARPSGALKATPSLTGAEISKLSSDSSRSKLSAESVVDTVTCEAMTRELTPRQWYHGLMPREDIEELLKEEGDFLVRKTEIKKEGGLSEVRYVVSLRFQHKYRHILLKYAEGMWSIYGGIKKPKLTELIDVHMKTRMAVHRNGATLVRAVPRPAFYLLHEHVEVKQKLGGGAFGDVFAGVLKRREGEAIDVAVKQLKGTMTKEQRREFVQEAKMTLHFNHQNIVRVMGIAPQEEPMMIVLELAHGGSLQAKLKKDPTITKETLTRYALDACRGMCYLSSRNIIHRDIAARNCLLGKKDEVKISDFGLSVANKNVIHVDQLKKVPIKWLSPETLREGIFSTKSDVWSFGVLIWEIFSRCKTDPFPGESNKDAKKKASHFFSVYLLNKRIPDSILLPTDVSPG</sequence>
<dbReference type="SMART" id="SM00252">
    <property type="entry name" value="SH2"/>
    <property type="match status" value="1"/>
</dbReference>
<dbReference type="Pfam" id="PF07714">
    <property type="entry name" value="PK_Tyr_Ser-Thr"/>
    <property type="match status" value="1"/>
</dbReference>
<feature type="compositionally biased region" description="Basic residues" evidence="10">
    <location>
        <begin position="172"/>
        <end position="186"/>
    </location>
</feature>
<comment type="catalytic activity">
    <reaction evidence="6 9">
        <text>L-tyrosyl-[protein] + ATP = O-phospho-L-tyrosyl-[protein] + ADP + H(+)</text>
        <dbReference type="Rhea" id="RHEA:10596"/>
        <dbReference type="Rhea" id="RHEA-COMP:10136"/>
        <dbReference type="Rhea" id="RHEA-COMP:20101"/>
        <dbReference type="ChEBI" id="CHEBI:15378"/>
        <dbReference type="ChEBI" id="CHEBI:30616"/>
        <dbReference type="ChEBI" id="CHEBI:46858"/>
        <dbReference type="ChEBI" id="CHEBI:61978"/>
        <dbReference type="ChEBI" id="CHEBI:456216"/>
        <dbReference type="EC" id="2.7.10.2"/>
    </reaction>
</comment>
<dbReference type="STRING" id="34508.A0A4U5N3Q0"/>
<dbReference type="GO" id="GO:0005524">
    <property type="term" value="F:ATP binding"/>
    <property type="evidence" value="ECO:0007669"/>
    <property type="project" value="UniProtKB-UniRule"/>
</dbReference>
<keyword evidence="2 8" id="KW-0547">Nucleotide-binding</keyword>
<comment type="similarity">
    <text evidence="9">Belongs to the protein kinase superfamily. Tyr protein kinase family.</text>
</comment>
<dbReference type="Gene3D" id="3.30.200.20">
    <property type="entry name" value="Phosphorylase Kinase, domain 1"/>
    <property type="match status" value="1"/>
</dbReference>
<evidence type="ECO:0000313" key="14">
    <source>
        <dbReference type="Proteomes" id="UP000298663"/>
    </source>
</evidence>
<dbReference type="InterPro" id="IPR008266">
    <property type="entry name" value="Tyr_kinase_AS"/>
</dbReference>
<dbReference type="CDD" id="cd10361">
    <property type="entry name" value="SH2_Fps_family"/>
    <property type="match status" value="1"/>
</dbReference>
<dbReference type="Gene3D" id="1.10.510.10">
    <property type="entry name" value="Transferase(Phosphotransferase) domain 1"/>
    <property type="match status" value="1"/>
</dbReference>
<dbReference type="OrthoDB" id="546826at2759"/>
<feature type="region of interest" description="Disordered" evidence="10">
    <location>
        <begin position="1"/>
        <end position="110"/>
    </location>
</feature>
<feature type="region of interest" description="Disordered" evidence="10">
    <location>
        <begin position="151"/>
        <end position="186"/>
    </location>
</feature>
<dbReference type="PROSITE" id="PS50011">
    <property type="entry name" value="PROTEIN_KINASE_DOM"/>
    <property type="match status" value="1"/>
</dbReference>
<keyword evidence="4 8" id="KW-0067">ATP-binding</keyword>
<proteinExistence type="inferred from homology"/>
<keyword evidence="14" id="KW-1185">Reference proteome</keyword>
<evidence type="ECO:0000259" key="11">
    <source>
        <dbReference type="PROSITE" id="PS50001"/>
    </source>
</evidence>
<comment type="caution">
    <text evidence="13">The sequence shown here is derived from an EMBL/GenBank/DDBJ whole genome shotgun (WGS) entry which is preliminary data.</text>
</comment>
<evidence type="ECO:0000256" key="6">
    <source>
        <dbReference type="ARBA" id="ARBA00051245"/>
    </source>
</evidence>
<dbReference type="AlphaFoldDB" id="A0A4U5N3Q0"/>
<dbReference type="SUPFAM" id="SSF55550">
    <property type="entry name" value="SH2 domain"/>
    <property type="match status" value="1"/>
</dbReference>
<dbReference type="InterPro" id="IPR020635">
    <property type="entry name" value="Tyr_kinase_cat_dom"/>
</dbReference>
<evidence type="ECO:0000313" key="13">
    <source>
        <dbReference type="EMBL" id="TKR76904.1"/>
    </source>
</evidence>
<dbReference type="InterPro" id="IPR001245">
    <property type="entry name" value="Ser-Thr/Tyr_kinase_cat_dom"/>
</dbReference>
<keyword evidence="3 9" id="KW-0418">Kinase</keyword>
<dbReference type="InterPro" id="IPR000719">
    <property type="entry name" value="Prot_kinase_dom"/>
</dbReference>
<feature type="region of interest" description="Disordered" evidence="10">
    <location>
        <begin position="216"/>
        <end position="272"/>
    </location>
</feature>
<name>A0A4U5N3Q0_STECR</name>
<feature type="compositionally biased region" description="Low complexity" evidence="10">
    <location>
        <begin position="216"/>
        <end position="225"/>
    </location>
</feature>
<keyword evidence="7" id="KW-0727">SH2 domain</keyword>
<evidence type="ECO:0000256" key="9">
    <source>
        <dbReference type="RuleBase" id="RU362096"/>
    </source>
</evidence>
<gene>
    <name evidence="13" type="ORF">L596_017974</name>
</gene>
<dbReference type="EMBL" id="AZBU02000005">
    <property type="protein sequence ID" value="TKR76904.1"/>
    <property type="molecule type" value="Genomic_DNA"/>
</dbReference>
<evidence type="ECO:0000256" key="5">
    <source>
        <dbReference type="ARBA" id="ARBA00023137"/>
    </source>
</evidence>
<dbReference type="PRINTS" id="PR00109">
    <property type="entry name" value="TYRKINASE"/>
</dbReference>
<feature type="domain" description="SH2" evidence="11">
    <location>
        <begin position="296"/>
        <end position="392"/>
    </location>
</feature>
<evidence type="ECO:0000256" key="3">
    <source>
        <dbReference type="ARBA" id="ARBA00022777"/>
    </source>
</evidence>
<accession>A0A4U5N3Q0</accession>
<dbReference type="Proteomes" id="UP000298663">
    <property type="component" value="Unassembled WGS sequence"/>
</dbReference>
<dbReference type="InterPro" id="IPR000980">
    <property type="entry name" value="SH2"/>
</dbReference>
<dbReference type="InterPro" id="IPR050198">
    <property type="entry name" value="Non-receptor_tyrosine_kinases"/>
</dbReference>
<dbReference type="InterPro" id="IPR036860">
    <property type="entry name" value="SH2_dom_sf"/>
</dbReference>
<dbReference type="PROSITE" id="PS50001">
    <property type="entry name" value="SH2"/>
    <property type="match status" value="1"/>
</dbReference>
<dbReference type="InterPro" id="IPR011009">
    <property type="entry name" value="Kinase-like_dom_sf"/>
</dbReference>
<dbReference type="CDD" id="cd00192">
    <property type="entry name" value="PTKc"/>
    <property type="match status" value="1"/>
</dbReference>
<dbReference type="SUPFAM" id="SSF56112">
    <property type="entry name" value="Protein kinase-like (PK-like)"/>
    <property type="match status" value="1"/>
</dbReference>
<dbReference type="EC" id="2.7.10.2" evidence="9"/>
<dbReference type="Pfam" id="PF00017">
    <property type="entry name" value="SH2"/>
    <property type="match status" value="1"/>
</dbReference>
<dbReference type="Gene3D" id="3.30.505.10">
    <property type="entry name" value="SH2 domain"/>
    <property type="match status" value="1"/>
</dbReference>
<reference evidence="13 14" key="1">
    <citation type="journal article" date="2015" name="Genome Biol.">
        <title>Comparative genomics of Steinernema reveals deeply conserved gene regulatory networks.</title>
        <authorList>
            <person name="Dillman A.R."/>
            <person name="Macchietto M."/>
            <person name="Porter C.F."/>
            <person name="Rogers A."/>
            <person name="Williams B."/>
            <person name="Antoshechkin I."/>
            <person name="Lee M.M."/>
            <person name="Goodwin Z."/>
            <person name="Lu X."/>
            <person name="Lewis E.E."/>
            <person name="Goodrich-Blair H."/>
            <person name="Stock S.P."/>
            <person name="Adams B.J."/>
            <person name="Sternberg P.W."/>
            <person name="Mortazavi A."/>
        </authorList>
    </citation>
    <scope>NUCLEOTIDE SEQUENCE [LARGE SCALE GENOMIC DNA]</scope>
    <source>
        <strain evidence="13 14">ALL</strain>
    </source>
</reference>
<evidence type="ECO:0000256" key="8">
    <source>
        <dbReference type="PROSITE-ProRule" id="PRU10141"/>
    </source>
</evidence>
<dbReference type="InterPro" id="IPR035849">
    <property type="entry name" value="Fes/Fps/Fer_SH2"/>
</dbReference>